<accession>A0ABR3PHV8</accession>
<keyword evidence="7 11" id="KW-0378">Hydrolase</keyword>
<dbReference type="Pfam" id="PF09286">
    <property type="entry name" value="Pro-kuma_activ"/>
    <property type="match status" value="1"/>
</dbReference>
<evidence type="ECO:0000256" key="8">
    <source>
        <dbReference type="ARBA" id="ARBA00022825"/>
    </source>
</evidence>
<dbReference type="Proteomes" id="UP001562354">
    <property type="component" value="Unassembled WGS sequence"/>
</dbReference>
<dbReference type="InterPro" id="IPR015366">
    <property type="entry name" value="S53_propep"/>
</dbReference>
<keyword evidence="9 11" id="KW-0106">Calcium</keyword>
<feature type="binding site" evidence="11">
    <location>
        <position position="587"/>
    </location>
    <ligand>
        <name>Ca(2+)</name>
        <dbReference type="ChEBI" id="CHEBI:29108"/>
    </ligand>
</feature>
<feature type="binding site" evidence="11">
    <location>
        <position position="588"/>
    </location>
    <ligand>
        <name>Ca(2+)</name>
        <dbReference type="ChEBI" id="CHEBI:29108"/>
    </ligand>
</feature>
<dbReference type="InterPro" id="IPR030400">
    <property type="entry name" value="Sedolisin_dom"/>
</dbReference>
<dbReference type="InterPro" id="IPR050819">
    <property type="entry name" value="Tripeptidyl-peptidase_I"/>
</dbReference>
<name>A0ABR3PHV8_9PEZI</name>
<dbReference type="EMBL" id="JBFMKM010000006">
    <property type="protein sequence ID" value="KAL1305715.1"/>
    <property type="molecule type" value="Genomic_DNA"/>
</dbReference>
<evidence type="ECO:0000256" key="5">
    <source>
        <dbReference type="ARBA" id="ARBA00022670"/>
    </source>
</evidence>
<keyword evidence="12" id="KW-0732">Signal</keyword>
<evidence type="ECO:0000256" key="3">
    <source>
        <dbReference type="ARBA" id="ARBA00004239"/>
    </source>
</evidence>
<evidence type="ECO:0000256" key="2">
    <source>
        <dbReference type="ARBA" id="ARBA00002451"/>
    </source>
</evidence>
<dbReference type="InterPro" id="IPR000209">
    <property type="entry name" value="Peptidase_S8/S53_dom"/>
</dbReference>
<dbReference type="CDD" id="cd04056">
    <property type="entry name" value="Peptidases_S53"/>
    <property type="match status" value="1"/>
</dbReference>
<evidence type="ECO:0000256" key="12">
    <source>
        <dbReference type="SAM" id="SignalP"/>
    </source>
</evidence>
<dbReference type="EC" id="3.4.14.10" evidence="4"/>
<dbReference type="PROSITE" id="PS00138">
    <property type="entry name" value="SUBTILASE_SER"/>
    <property type="match status" value="1"/>
</dbReference>
<dbReference type="PANTHER" id="PTHR14218">
    <property type="entry name" value="PROTEASE S8 TRIPEPTIDYL PEPTIDASE I CLN2"/>
    <property type="match status" value="1"/>
</dbReference>
<evidence type="ECO:0000256" key="6">
    <source>
        <dbReference type="ARBA" id="ARBA00022723"/>
    </source>
</evidence>
<keyword evidence="15" id="KW-1185">Reference proteome</keyword>
<feature type="chain" id="PRO_5046306701" description="tripeptidyl-peptidase II" evidence="12">
    <location>
        <begin position="21"/>
        <end position="646"/>
    </location>
</feature>
<evidence type="ECO:0000256" key="11">
    <source>
        <dbReference type="PROSITE-ProRule" id="PRU01032"/>
    </source>
</evidence>
<dbReference type="SUPFAM" id="SSF54897">
    <property type="entry name" value="Protease propeptides/inhibitors"/>
    <property type="match status" value="1"/>
</dbReference>
<comment type="subcellular location">
    <subcellularLocation>
        <location evidence="3">Secreted</location>
        <location evidence="3">Extracellular space</location>
    </subcellularLocation>
</comment>
<evidence type="ECO:0000259" key="13">
    <source>
        <dbReference type="PROSITE" id="PS51695"/>
    </source>
</evidence>
<evidence type="ECO:0000313" key="15">
    <source>
        <dbReference type="Proteomes" id="UP001562354"/>
    </source>
</evidence>
<organism evidence="14 15">
    <name type="scientific">Neodothiora populina</name>
    <dbReference type="NCBI Taxonomy" id="2781224"/>
    <lineage>
        <taxon>Eukaryota</taxon>
        <taxon>Fungi</taxon>
        <taxon>Dikarya</taxon>
        <taxon>Ascomycota</taxon>
        <taxon>Pezizomycotina</taxon>
        <taxon>Dothideomycetes</taxon>
        <taxon>Dothideomycetidae</taxon>
        <taxon>Dothideales</taxon>
        <taxon>Dothioraceae</taxon>
        <taxon>Neodothiora</taxon>
    </lineage>
</organism>
<evidence type="ECO:0000256" key="4">
    <source>
        <dbReference type="ARBA" id="ARBA00012462"/>
    </source>
</evidence>
<comment type="catalytic activity">
    <reaction evidence="1">
        <text>Release of an N-terminal tripeptide from a polypeptide.</text>
        <dbReference type="EC" id="3.4.14.10"/>
    </reaction>
</comment>
<dbReference type="SUPFAM" id="SSF52743">
    <property type="entry name" value="Subtilisin-like"/>
    <property type="match status" value="1"/>
</dbReference>
<evidence type="ECO:0000256" key="7">
    <source>
        <dbReference type="ARBA" id="ARBA00022801"/>
    </source>
</evidence>
<evidence type="ECO:0000313" key="14">
    <source>
        <dbReference type="EMBL" id="KAL1305715.1"/>
    </source>
</evidence>
<comment type="function">
    <text evidence="2">Secreted tripeptidyl-peptidase which degrades proteins at acidic pHs and is involved in virulence.</text>
</comment>
<comment type="cofactor">
    <cofactor evidence="11">
        <name>Ca(2+)</name>
        <dbReference type="ChEBI" id="CHEBI:29108"/>
    </cofactor>
    <text evidence="11">Binds 1 Ca(2+) ion per subunit.</text>
</comment>
<dbReference type="CDD" id="cd11377">
    <property type="entry name" value="Pro-peptidase_S53"/>
    <property type="match status" value="1"/>
</dbReference>
<dbReference type="PANTHER" id="PTHR14218:SF39">
    <property type="entry name" value="PEPTIDASE S53 DOMAIN-CONTAINING PROTEIN"/>
    <property type="match status" value="1"/>
</dbReference>
<proteinExistence type="predicted"/>
<comment type="caution">
    <text evidence="14">The sequence shown here is derived from an EMBL/GenBank/DDBJ whole genome shotgun (WGS) entry which is preliminary data.</text>
</comment>
<feature type="binding site" evidence="11">
    <location>
        <position position="610"/>
    </location>
    <ligand>
        <name>Ca(2+)</name>
        <dbReference type="ChEBI" id="CHEBI:29108"/>
    </ligand>
</feature>
<protein>
    <recommendedName>
        <fullName evidence="4">tripeptidyl-peptidase II</fullName>
        <ecNumber evidence="4">3.4.14.10</ecNumber>
    </recommendedName>
</protein>
<dbReference type="SMART" id="SM00944">
    <property type="entry name" value="Pro-kuma_activ"/>
    <property type="match status" value="1"/>
</dbReference>
<dbReference type="Gene3D" id="3.40.50.200">
    <property type="entry name" value="Peptidase S8/S53 domain"/>
    <property type="match status" value="1"/>
</dbReference>
<evidence type="ECO:0000256" key="1">
    <source>
        <dbReference type="ARBA" id="ARBA00001910"/>
    </source>
</evidence>
<feature type="signal peptide" evidence="12">
    <location>
        <begin position="1"/>
        <end position="20"/>
    </location>
</feature>
<gene>
    <name evidence="14" type="ORF">AAFC00_007302</name>
</gene>
<dbReference type="InterPro" id="IPR023828">
    <property type="entry name" value="Peptidase_S8_Ser-AS"/>
</dbReference>
<dbReference type="PROSITE" id="PS51695">
    <property type="entry name" value="SEDOLISIN"/>
    <property type="match status" value="1"/>
</dbReference>
<feature type="domain" description="Peptidase S53" evidence="13">
    <location>
        <begin position="239"/>
        <end position="632"/>
    </location>
</feature>
<keyword evidence="6 11" id="KW-0479">Metal-binding</keyword>
<dbReference type="Pfam" id="PF00082">
    <property type="entry name" value="Peptidase_S8"/>
    <property type="match status" value="1"/>
</dbReference>
<keyword evidence="10" id="KW-0865">Zymogen</keyword>
<reference evidence="14 15" key="1">
    <citation type="submission" date="2024-07" db="EMBL/GenBank/DDBJ databases">
        <title>Draft sequence of the Neodothiora populina.</title>
        <authorList>
            <person name="Drown D.D."/>
            <person name="Schuette U.S."/>
            <person name="Buechlein A.B."/>
            <person name="Rusch D.R."/>
            <person name="Winton L.W."/>
            <person name="Adams G.A."/>
        </authorList>
    </citation>
    <scope>NUCLEOTIDE SEQUENCE [LARGE SCALE GENOMIC DNA]</scope>
    <source>
        <strain evidence="14 15">CPC 39397</strain>
    </source>
</reference>
<sequence length="646" mass="69733">MFLPTLSLSAVLATLIAVRAEPIPVYSSSVADVKHELKRTPFALKDSIAVPRQWKNVGRGPGEHVVELKIGLKQRGFGELERRLFEVSDPTHEAYGSHLSDSEIHSLVSPSDETLSLVHSWLSTSSIPTSSLRYSPAKDWITVSLPIAQIEALLDTEYSVFEKTADDGNEGLRIVRAPAWSLPIELHEHIDTIQPTTSFFRPTAMKQTVHPPTRLGPNVELHREYFSNPTVGAVCNTSGVTPLCLRTLYGTISYEPRAAGANKVGLCDYLGESNNRSDIEIYLQRYRPEAVKAAYEFQFDVIDGGADYQVLNETQLEAETDVEGNLDAETIIGIDWPTPLTAYTTGGSPPFNPDDFTASDTNEPYLAWVNYVLSQPSSDVPQTISTSYGDDEQTVPEAYARRVCNEFAQLGAKGVSLIFSSGDYGVGADGHCFSNDGKNTSMFLPAFPASCPYVTAVGATYQFNPEVAAYDGRFRTPFTSGGGFSNYFSRPAYQNGVVPAYVAGLDGEFSEFYNAKGRAYPDVAAQGVNFTTIWNGSLVLVDGTSAAAPTFAGVISLVNDALIAAGRRPLGFLNPWLYGGGYKAFTDVTSGSSAGCAGLGSGMGFPAKSGWDAVTGFGTPYFPKIIESLGLNCKWGHGGGWGGYWH</sequence>
<evidence type="ECO:0000256" key="10">
    <source>
        <dbReference type="ARBA" id="ARBA00023145"/>
    </source>
</evidence>
<keyword evidence="8 11" id="KW-0720">Serine protease</keyword>
<feature type="active site" description="Charge relay system" evidence="11">
    <location>
        <position position="327"/>
    </location>
</feature>
<dbReference type="GeneID" id="95981001"/>
<dbReference type="InterPro" id="IPR036852">
    <property type="entry name" value="Peptidase_S8/S53_dom_sf"/>
</dbReference>
<keyword evidence="5 11" id="KW-0645">Protease</keyword>
<feature type="active site" description="Charge relay system" evidence="11">
    <location>
        <position position="323"/>
    </location>
</feature>
<dbReference type="RefSeq" id="XP_069201988.1">
    <property type="nucleotide sequence ID" value="XM_069347382.1"/>
</dbReference>
<feature type="binding site" evidence="11">
    <location>
        <position position="612"/>
    </location>
    <ligand>
        <name>Ca(2+)</name>
        <dbReference type="ChEBI" id="CHEBI:29108"/>
    </ligand>
</feature>
<evidence type="ECO:0000256" key="9">
    <source>
        <dbReference type="ARBA" id="ARBA00022837"/>
    </source>
</evidence>
<feature type="active site" description="Charge relay system" evidence="11">
    <location>
        <position position="545"/>
    </location>
</feature>